<dbReference type="GeneID" id="108864725"/>
<proteinExistence type="predicted"/>
<evidence type="ECO:0000313" key="2">
    <source>
        <dbReference type="Proteomes" id="UP000694867"/>
    </source>
</evidence>
<feature type="coiled-coil region" evidence="1">
    <location>
        <begin position="409"/>
        <end position="436"/>
    </location>
</feature>
<dbReference type="Proteomes" id="UP000694867">
    <property type="component" value="Unplaced"/>
</dbReference>
<dbReference type="AlphaFoldDB" id="A0AAJ7SH75"/>
<keyword evidence="2" id="KW-1185">Reference proteome</keyword>
<protein>
    <submittedName>
        <fullName evidence="3">Paramyosin-like</fullName>
    </submittedName>
</protein>
<dbReference type="KEGG" id="goe:108864725"/>
<keyword evidence="1" id="KW-0175">Coiled coil</keyword>
<feature type="coiled-coil region" evidence="1">
    <location>
        <begin position="104"/>
        <end position="254"/>
    </location>
</feature>
<dbReference type="RefSeq" id="XP_028968676.1">
    <property type="nucleotide sequence ID" value="XM_029112843.1"/>
</dbReference>
<evidence type="ECO:0000256" key="1">
    <source>
        <dbReference type="SAM" id="Coils"/>
    </source>
</evidence>
<feature type="coiled-coil region" evidence="1">
    <location>
        <begin position="281"/>
        <end position="365"/>
    </location>
</feature>
<name>A0AAJ7SH75_9ACAR</name>
<sequence>MSASIEIPGRSSIHNSEQDFVVISESPVVQLSEGDVLDGLELKMDSFGVHSISLKDDIERLTRENEQLKQTALNDGQAMRKHLQLCTEYKEQMTKCHDRDAAMLEEARQSTLKLQEENAALNAVLENVQVKLEEAVMREHETKTSNTRLEKELETLREDLAAWQSTAEEARQRAEESSYVRIENGAFDTEPELLAELTELRSKLRNIEEKHAEDPLPGQLQEKLNELEKELVKANEEKTALEEQLNQRKIAEIESQQTSESSSDQEAARRLSVEASLNQKVVAIAEKLTQANLEKDRLREKLDVSMEQKTRLENEVKALEAKTAETLRSNIAAFECLQSEQASQKEALRMALRSEQSLREKAQKDYASLLETWQNFESNYQPPVDLGADAPTQRSDIDRAAENLATADRLRLEADNRSLREAIKDLQAQNMRLLQELQVNTVQQAGGAAASAAVDERKCPICMQPFENQADLIQHAGICENELASIF</sequence>
<organism evidence="2 3">
    <name type="scientific">Galendromus occidentalis</name>
    <name type="common">western predatory mite</name>
    <dbReference type="NCBI Taxonomy" id="34638"/>
    <lineage>
        <taxon>Eukaryota</taxon>
        <taxon>Metazoa</taxon>
        <taxon>Ecdysozoa</taxon>
        <taxon>Arthropoda</taxon>
        <taxon>Chelicerata</taxon>
        <taxon>Arachnida</taxon>
        <taxon>Acari</taxon>
        <taxon>Parasitiformes</taxon>
        <taxon>Mesostigmata</taxon>
        <taxon>Gamasina</taxon>
        <taxon>Phytoseioidea</taxon>
        <taxon>Phytoseiidae</taxon>
        <taxon>Typhlodrominae</taxon>
        <taxon>Galendromus</taxon>
    </lineage>
</organism>
<accession>A0AAJ7SH75</accession>
<evidence type="ECO:0000313" key="3">
    <source>
        <dbReference type="RefSeq" id="XP_028968676.1"/>
    </source>
</evidence>
<gene>
    <name evidence="3" type="primary">LOC108864725</name>
</gene>
<reference evidence="3" key="1">
    <citation type="submission" date="2025-08" db="UniProtKB">
        <authorList>
            <consortium name="RefSeq"/>
        </authorList>
    </citation>
    <scope>IDENTIFICATION</scope>
</reference>